<sequence length="336" mass="37617">MSVLRVGVLGAGVVGVTTATELQVEFPTASITIIADKFNKDTTSEVAAGIFRPSPSFEGPTPEITSQWIRDSYNYYDELRRSEQAPRAGVSQVSGYIFSSVDPSLVQNHLLEKTVPLYRRTTEEELKLCPGNWKYGSYFTTLLTECTKFLPWSLERFERAGGKIAKKTVTKFQDLEHDFDIVINCTGLGAKYLCSDNKLVPIRGQIIKVHAPWIKTFFYAEHDTYIIPRSDGVTLGGCRHYESYDISLSRHDSAAIKERCFKLIPSLQKAQVLKECVGLRPHRNVVRVEAEVLGKLKVVHNYGHGGYGVTSAPGTAKHVIKHVREFHLSADKHSKL</sequence>
<feature type="domain" description="FAD dependent oxidoreductase" evidence="8">
    <location>
        <begin position="6"/>
        <end position="319"/>
    </location>
</feature>
<evidence type="ECO:0000259" key="8">
    <source>
        <dbReference type="Pfam" id="PF01266"/>
    </source>
</evidence>
<feature type="binding site" evidence="6">
    <location>
        <position position="186"/>
    </location>
    <ligand>
        <name>FAD</name>
        <dbReference type="ChEBI" id="CHEBI:57692"/>
    </ligand>
</feature>
<dbReference type="InterPro" id="IPR006181">
    <property type="entry name" value="D-amino_acid_oxidase_CS"/>
</dbReference>
<gene>
    <name evidence="9" type="ORF">L798_00825</name>
</gene>
<protein>
    <submittedName>
        <fullName evidence="9">D-aspartate oxidase</fullName>
    </submittedName>
</protein>
<comment type="similarity">
    <text evidence="2">Belongs to the DAMOX/DASOX family.</text>
</comment>
<dbReference type="OMA" id="PGMREPK"/>
<dbReference type="Proteomes" id="UP000027135">
    <property type="component" value="Unassembled WGS sequence"/>
</dbReference>
<dbReference type="SUPFAM" id="SSF51971">
    <property type="entry name" value="Nucleotide-binding domain"/>
    <property type="match status" value="1"/>
</dbReference>
<dbReference type="GO" id="GO:0003884">
    <property type="term" value="F:D-amino-acid oxidase activity"/>
    <property type="evidence" value="ECO:0007669"/>
    <property type="project" value="InterPro"/>
</dbReference>
<dbReference type="GO" id="GO:0005737">
    <property type="term" value="C:cytoplasm"/>
    <property type="evidence" value="ECO:0007669"/>
    <property type="project" value="TreeGrafter"/>
</dbReference>
<dbReference type="GO" id="GO:0019478">
    <property type="term" value="P:D-amino acid catabolic process"/>
    <property type="evidence" value="ECO:0007669"/>
    <property type="project" value="TreeGrafter"/>
</dbReference>
<dbReference type="EMBL" id="KK853239">
    <property type="protein sequence ID" value="KDR09485.1"/>
    <property type="molecule type" value="Genomic_DNA"/>
</dbReference>
<name>A0A067QMR8_ZOONE</name>
<feature type="binding site" evidence="6">
    <location>
        <position position="225"/>
    </location>
    <ligand>
        <name>D-dopa</name>
        <dbReference type="ChEBI" id="CHEBI:149689"/>
    </ligand>
</feature>
<evidence type="ECO:0000256" key="2">
    <source>
        <dbReference type="ARBA" id="ARBA00006730"/>
    </source>
</evidence>
<keyword evidence="3" id="KW-0285">Flavoprotein</keyword>
<comment type="cofactor">
    <cofactor evidence="1 6">
        <name>FAD</name>
        <dbReference type="ChEBI" id="CHEBI:57692"/>
    </cofactor>
</comment>
<evidence type="ECO:0000256" key="1">
    <source>
        <dbReference type="ARBA" id="ARBA00001974"/>
    </source>
</evidence>
<evidence type="ECO:0000256" key="6">
    <source>
        <dbReference type="PIRSR" id="PIRSR000189-1"/>
    </source>
</evidence>
<keyword evidence="5" id="KW-0560">Oxidoreductase</keyword>
<dbReference type="InterPro" id="IPR023209">
    <property type="entry name" value="DAO"/>
</dbReference>
<keyword evidence="10" id="KW-1185">Reference proteome</keyword>
<dbReference type="InterPro" id="IPR006076">
    <property type="entry name" value="FAD-dep_OxRdtase"/>
</dbReference>
<dbReference type="PANTHER" id="PTHR11530:SF17">
    <property type="entry name" value="RE49860P"/>
    <property type="match status" value="1"/>
</dbReference>
<dbReference type="Gene3D" id="3.30.9.10">
    <property type="entry name" value="D-Amino Acid Oxidase, subunit A, domain 2"/>
    <property type="match status" value="1"/>
</dbReference>
<feature type="binding site" evidence="6">
    <location>
        <begin position="43"/>
        <end position="44"/>
    </location>
    <ligand>
        <name>FAD</name>
        <dbReference type="ChEBI" id="CHEBI:57692"/>
    </ligand>
</feature>
<evidence type="ECO:0000256" key="7">
    <source>
        <dbReference type="SAM" id="SignalP"/>
    </source>
</evidence>
<dbReference type="PROSITE" id="PS00677">
    <property type="entry name" value="DAO"/>
    <property type="match status" value="1"/>
</dbReference>
<dbReference type="eggNOG" id="KOG3923">
    <property type="taxonomic scope" value="Eukaryota"/>
</dbReference>
<evidence type="ECO:0000256" key="4">
    <source>
        <dbReference type="ARBA" id="ARBA00022827"/>
    </source>
</evidence>
<feature type="binding site" evidence="6">
    <location>
        <position position="306"/>
    </location>
    <ligand>
        <name>D-dopa</name>
        <dbReference type="ChEBI" id="CHEBI:149689"/>
    </ligand>
</feature>
<keyword evidence="7" id="KW-0732">Signal</keyword>
<feature type="binding site" evidence="6">
    <location>
        <begin position="305"/>
        <end position="310"/>
    </location>
    <ligand>
        <name>FAD</name>
        <dbReference type="ChEBI" id="CHEBI:57692"/>
    </ligand>
</feature>
<dbReference type="SUPFAM" id="SSF54373">
    <property type="entry name" value="FAD-linked reductases, C-terminal domain"/>
    <property type="match status" value="1"/>
</dbReference>
<keyword evidence="4 6" id="KW-0274">FAD</keyword>
<dbReference type="AlphaFoldDB" id="A0A067QMR8"/>
<feature type="chain" id="PRO_5001648133" evidence="7">
    <location>
        <begin position="20"/>
        <end position="336"/>
    </location>
</feature>
<evidence type="ECO:0000313" key="9">
    <source>
        <dbReference type="EMBL" id="KDR09485.1"/>
    </source>
</evidence>
<dbReference type="STRING" id="136037.A0A067QMR8"/>
<reference evidence="9 10" key="1">
    <citation type="journal article" date="2014" name="Nat. Commun.">
        <title>Molecular traces of alternative social organization in a termite genome.</title>
        <authorList>
            <person name="Terrapon N."/>
            <person name="Li C."/>
            <person name="Robertson H.M."/>
            <person name="Ji L."/>
            <person name="Meng X."/>
            <person name="Booth W."/>
            <person name="Chen Z."/>
            <person name="Childers C.P."/>
            <person name="Glastad K.M."/>
            <person name="Gokhale K."/>
            <person name="Gowin J."/>
            <person name="Gronenberg W."/>
            <person name="Hermansen R.A."/>
            <person name="Hu H."/>
            <person name="Hunt B.G."/>
            <person name="Huylmans A.K."/>
            <person name="Khalil S.M."/>
            <person name="Mitchell R.D."/>
            <person name="Munoz-Torres M.C."/>
            <person name="Mustard J.A."/>
            <person name="Pan H."/>
            <person name="Reese J.T."/>
            <person name="Scharf M.E."/>
            <person name="Sun F."/>
            <person name="Vogel H."/>
            <person name="Xiao J."/>
            <person name="Yang W."/>
            <person name="Yang Z."/>
            <person name="Yang Z."/>
            <person name="Zhou J."/>
            <person name="Zhu J."/>
            <person name="Brent C.S."/>
            <person name="Elsik C.G."/>
            <person name="Goodisman M.A."/>
            <person name="Liberles D.A."/>
            <person name="Roe R.M."/>
            <person name="Vargo E.L."/>
            <person name="Vilcinskas A."/>
            <person name="Wang J."/>
            <person name="Bornberg-Bauer E."/>
            <person name="Korb J."/>
            <person name="Zhang G."/>
            <person name="Liebig J."/>
        </authorList>
    </citation>
    <scope>NUCLEOTIDE SEQUENCE [LARGE SCALE GENOMIC DNA]</scope>
    <source>
        <tissue evidence="9">Whole organism</tissue>
    </source>
</reference>
<dbReference type="InParanoid" id="A0A067QMR8"/>
<evidence type="ECO:0000313" key="10">
    <source>
        <dbReference type="Proteomes" id="UP000027135"/>
    </source>
</evidence>
<dbReference type="Gene3D" id="3.40.50.720">
    <property type="entry name" value="NAD(P)-binding Rossmann-like Domain"/>
    <property type="match status" value="1"/>
</dbReference>
<dbReference type="PANTHER" id="PTHR11530">
    <property type="entry name" value="D-AMINO ACID OXIDASE"/>
    <property type="match status" value="1"/>
</dbReference>
<proteinExistence type="inferred from homology"/>
<evidence type="ECO:0000256" key="3">
    <source>
        <dbReference type="ARBA" id="ARBA00022630"/>
    </source>
</evidence>
<evidence type="ECO:0000256" key="5">
    <source>
        <dbReference type="ARBA" id="ARBA00023002"/>
    </source>
</evidence>
<accession>A0A067QMR8</accession>
<dbReference type="FunCoup" id="A0A067QMR8">
    <property type="interactions" value="312"/>
</dbReference>
<dbReference type="GO" id="GO:0071949">
    <property type="term" value="F:FAD binding"/>
    <property type="evidence" value="ECO:0007669"/>
    <property type="project" value="InterPro"/>
</dbReference>
<dbReference type="PIRSF" id="PIRSF000189">
    <property type="entry name" value="D-aa_oxidase"/>
    <property type="match status" value="1"/>
</dbReference>
<feature type="binding site" evidence="6">
    <location>
        <position position="280"/>
    </location>
    <ligand>
        <name>D-dopa</name>
        <dbReference type="ChEBI" id="CHEBI:149689"/>
    </ligand>
</feature>
<feature type="binding site" evidence="6">
    <location>
        <position position="169"/>
    </location>
    <ligand>
        <name>FAD</name>
        <dbReference type="ChEBI" id="CHEBI:57692"/>
    </ligand>
</feature>
<organism evidence="9 10">
    <name type="scientific">Zootermopsis nevadensis</name>
    <name type="common">Dampwood termite</name>
    <dbReference type="NCBI Taxonomy" id="136037"/>
    <lineage>
        <taxon>Eukaryota</taxon>
        <taxon>Metazoa</taxon>
        <taxon>Ecdysozoa</taxon>
        <taxon>Arthropoda</taxon>
        <taxon>Hexapoda</taxon>
        <taxon>Insecta</taxon>
        <taxon>Pterygota</taxon>
        <taxon>Neoptera</taxon>
        <taxon>Polyneoptera</taxon>
        <taxon>Dictyoptera</taxon>
        <taxon>Blattodea</taxon>
        <taxon>Blattoidea</taxon>
        <taxon>Termitoidae</taxon>
        <taxon>Termopsidae</taxon>
        <taxon>Zootermopsis</taxon>
    </lineage>
</organism>
<dbReference type="Pfam" id="PF01266">
    <property type="entry name" value="DAO"/>
    <property type="match status" value="1"/>
</dbReference>
<feature type="signal peptide" evidence="7">
    <location>
        <begin position="1"/>
        <end position="19"/>
    </location>
</feature>